<gene>
    <name evidence="1" type="ORF">GR156_21280</name>
</gene>
<proteinExistence type="predicted"/>
<name>A0A6N8THW9_SHIZO</name>
<dbReference type="Pfam" id="PF13707">
    <property type="entry name" value="RloB"/>
    <property type="match status" value="1"/>
</dbReference>
<reference evidence="1 2" key="1">
    <citation type="submission" date="2019-12" db="EMBL/GenBank/DDBJ databases">
        <title>Shinella granuli gen. nov., sp. nov., and proposal of the reclassification of Zoogloea ramigera ATCC 19623 as Shinella zoogloeoides sp. nov.</title>
        <authorList>
            <person name="Gao J."/>
        </authorList>
    </citation>
    <scope>NUCLEOTIDE SEQUENCE [LARGE SCALE GENOMIC DNA]</scope>
    <source>
        <strain evidence="1 2">DSM 287</strain>
    </source>
</reference>
<evidence type="ECO:0000313" key="1">
    <source>
        <dbReference type="EMBL" id="MXO02842.1"/>
    </source>
</evidence>
<dbReference type="InterPro" id="IPR025591">
    <property type="entry name" value="RloB"/>
</dbReference>
<dbReference type="AlphaFoldDB" id="A0A6N8THW9"/>
<dbReference type="Proteomes" id="UP000440304">
    <property type="component" value="Unassembled WGS sequence"/>
</dbReference>
<evidence type="ECO:0000313" key="2">
    <source>
        <dbReference type="Proteomes" id="UP000440304"/>
    </source>
</evidence>
<sequence>MLIVCEGAKTEVNYFEAIRKDKRLPTAHIAVMPSDYGTSPLQIVQYAIDRFNQTKEFDRVYVVFDRDDHLTYHNALAKAGATDKALKNDGGVKVPFVAIPSVPNFELWVLLHFRDVLAPIHRDVVYAELKKPAAYPGYAKNSVTVFTDTKELIPAAKARAEALRDSFNAHDGNDPYTDVDVLTGELLKIAGRFN</sequence>
<protein>
    <submittedName>
        <fullName evidence="1">RloB domain-containing protein</fullName>
    </submittedName>
</protein>
<dbReference type="EMBL" id="WUML01000033">
    <property type="protein sequence ID" value="MXO02842.1"/>
    <property type="molecule type" value="Genomic_DNA"/>
</dbReference>
<dbReference type="OrthoDB" id="9796523at2"/>
<organism evidence="1 2">
    <name type="scientific">Shinella zoogloeoides</name>
    <name type="common">Crabtreella saccharophila</name>
    <dbReference type="NCBI Taxonomy" id="352475"/>
    <lineage>
        <taxon>Bacteria</taxon>
        <taxon>Pseudomonadati</taxon>
        <taxon>Pseudomonadota</taxon>
        <taxon>Alphaproteobacteria</taxon>
        <taxon>Hyphomicrobiales</taxon>
        <taxon>Rhizobiaceae</taxon>
        <taxon>Shinella</taxon>
    </lineage>
</organism>
<comment type="caution">
    <text evidence="1">The sequence shown here is derived from an EMBL/GenBank/DDBJ whole genome shotgun (WGS) entry which is preliminary data.</text>
</comment>
<accession>A0A6N8THW9</accession>